<evidence type="ECO:0000256" key="9">
    <source>
        <dbReference type="ARBA" id="ARBA00023136"/>
    </source>
</evidence>
<evidence type="ECO:0000256" key="2">
    <source>
        <dbReference type="ARBA" id="ARBA00004274"/>
    </source>
</evidence>
<keyword evidence="8" id="KW-1133">Transmembrane helix</keyword>
<dbReference type="GO" id="GO:0016012">
    <property type="term" value="C:sarcoglycan complex"/>
    <property type="evidence" value="ECO:0007669"/>
    <property type="project" value="InterPro"/>
</dbReference>
<dbReference type="InterPro" id="IPR039972">
    <property type="entry name" value="Sarcoglycan_gamma/delta/zeta"/>
</dbReference>
<dbReference type="EMBL" id="MU827306">
    <property type="protein sequence ID" value="KAJ7363332.1"/>
    <property type="molecule type" value="Genomic_DNA"/>
</dbReference>
<evidence type="ECO:0000313" key="14">
    <source>
        <dbReference type="EMBL" id="KAJ7363332.1"/>
    </source>
</evidence>
<organism evidence="14 15">
    <name type="scientific">Desmophyllum pertusum</name>
    <dbReference type="NCBI Taxonomy" id="174260"/>
    <lineage>
        <taxon>Eukaryota</taxon>
        <taxon>Metazoa</taxon>
        <taxon>Cnidaria</taxon>
        <taxon>Anthozoa</taxon>
        <taxon>Hexacorallia</taxon>
        <taxon>Scleractinia</taxon>
        <taxon>Caryophylliina</taxon>
        <taxon>Caryophylliidae</taxon>
        <taxon>Desmophyllum</taxon>
    </lineage>
</organism>
<name>A0A9W9YQQ8_9CNID</name>
<dbReference type="Proteomes" id="UP001163046">
    <property type="component" value="Unassembled WGS sequence"/>
</dbReference>
<dbReference type="Pfam" id="PF04790">
    <property type="entry name" value="Sarcoglycan_1"/>
    <property type="match status" value="1"/>
</dbReference>
<dbReference type="PANTHER" id="PTHR12939">
    <property type="entry name" value="SARCOGLYCAN"/>
    <property type="match status" value="1"/>
</dbReference>
<comment type="caution">
    <text evidence="14">The sequence shown here is derived from an EMBL/GenBank/DDBJ whole genome shotgun (WGS) entry which is preliminary data.</text>
</comment>
<keyword evidence="6" id="KW-0812">Transmembrane</keyword>
<evidence type="ECO:0000256" key="7">
    <source>
        <dbReference type="ARBA" id="ARBA00022968"/>
    </source>
</evidence>
<dbReference type="PANTHER" id="PTHR12939:SF10">
    <property type="entry name" value="EG:4F1.1 PROTEIN"/>
    <property type="match status" value="1"/>
</dbReference>
<keyword evidence="7" id="KW-0735">Signal-anchor</keyword>
<comment type="subcellular location">
    <subcellularLocation>
        <location evidence="2">Cell membrane</location>
        <location evidence="2">Sarcolemma</location>
        <topology evidence="2">Single-pass type II membrane protein</topology>
    </subcellularLocation>
    <subcellularLocation>
        <location evidence="1">Cytoplasm</location>
        <location evidence="1">Cytoskeleton</location>
    </subcellularLocation>
</comment>
<reference evidence="14" key="1">
    <citation type="submission" date="2023-01" db="EMBL/GenBank/DDBJ databases">
        <title>Genome assembly of the deep-sea coral Lophelia pertusa.</title>
        <authorList>
            <person name="Herrera S."/>
            <person name="Cordes E."/>
        </authorList>
    </citation>
    <scope>NUCLEOTIDE SEQUENCE</scope>
    <source>
        <strain evidence="14">USNM1676648</strain>
        <tissue evidence="14">Polyp</tissue>
    </source>
</reference>
<feature type="region of interest" description="Disordered" evidence="13">
    <location>
        <begin position="1"/>
        <end position="24"/>
    </location>
</feature>
<dbReference type="GO" id="GO:0042383">
    <property type="term" value="C:sarcolemma"/>
    <property type="evidence" value="ECO:0007669"/>
    <property type="project" value="UniProtKB-SubCell"/>
</dbReference>
<keyword evidence="15" id="KW-1185">Reference proteome</keyword>
<evidence type="ECO:0000256" key="13">
    <source>
        <dbReference type="SAM" id="MobiDB-lite"/>
    </source>
</evidence>
<evidence type="ECO:0000256" key="4">
    <source>
        <dbReference type="ARBA" id="ARBA00022475"/>
    </source>
</evidence>
<evidence type="ECO:0000256" key="12">
    <source>
        <dbReference type="ARBA" id="ARBA00023212"/>
    </source>
</evidence>
<keyword evidence="9" id="KW-0472">Membrane</keyword>
<keyword evidence="11" id="KW-0325">Glycoprotein</keyword>
<dbReference type="GO" id="GO:0005856">
    <property type="term" value="C:cytoskeleton"/>
    <property type="evidence" value="ECO:0007669"/>
    <property type="project" value="UniProtKB-SubCell"/>
</dbReference>
<evidence type="ECO:0000256" key="5">
    <source>
        <dbReference type="ARBA" id="ARBA00022490"/>
    </source>
</evidence>
<evidence type="ECO:0000256" key="1">
    <source>
        <dbReference type="ARBA" id="ARBA00004245"/>
    </source>
</evidence>
<keyword evidence="10" id="KW-1015">Disulfide bond</keyword>
<evidence type="ECO:0000256" key="10">
    <source>
        <dbReference type="ARBA" id="ARBA00023157"/>
    </source>
</evidence>
<evidence type="ECO:0000256" key="3">
    <source>
        <dbReference type="ARBA" id="ARBA00007574"/>
    </source>
</evidence>
<protein>
    <submittedName>
        <fullName evidence="14">Uncharacterized protein</fullName>
    </submittedName>
</protein>
<proteinExistence type="inferred from homology"/>
<evidence type="ECO:0000256" key="8">
    <source>
        <dbReference type="ARBA" id="ARBA00022989"/>
    </source>
</evidence>
<keyword evidence="4" id="KW-1003">Cell membrane</keyword>
<keyword evidence="12" id="KW-0206">Cytoskeleton</keyword>
<gene>
    <name evidence="14" type="ORF">OS493_011620</name>
</gene>
<accession>A0A9W9YQQ8</accession>
<comment type="similarity">
    <text evidence="3">Belongs to the sarcoglycan beta/delta/gamma/zeta family.</text>
</comment>
<dbReference type="InterPro" id="IPR006875">
    <property type="entry name" value="Sarcoglycan"/>
</dbReference>
<evidence type="ECO:0000256" key="6">
    <source>
        <dbReference type="ARBA" id="ARBA00022692"/>
    </source>
</evidence>
<evidence type="ECO:0000256" key="11">
    <source>
        <dbReference type="ARBA" id="ARBA00023180"/>
    </source>
</evidence>
<dbReference type="OrthoDB" id="5973998at2759"/>
<sequence length="126" mass="13085">MRNVLGPNGAHFSGSVETKSLRAPPKKDLRLASLTRSLHMDAPDGMTFKSAAGSVGITSLQDVTIKSINGKVVLDAGQISFKTLKTGTAATGPPDANVREVCVCKNGEMFLAPANSHCQVSNSVCG</sequence>
<keyword evidence="5" id="KW-0963">Cytoplasm</keyword>
<evidence type="ECO:0000313" key="15">
    <source>
        <dbReference type="Proteomes" id="UP001163046"/>
    </source>
</evidence>
<dbReference type="AlphaFoldDB" id="A0A9W9YQQ8"/>